<dbReference type="PROSITE" id="PS51766">
    <property type="entry name" value="DOCKERIN"/>
    <property type="match status" value="1"/>
</dbReference>
<evidence type="ECO:0000313" key="3">
    <source>
        <dbReference type="Proteomes" id="UP000182192"/>
    </source>
</evidence>
<evidence type="ECO:0000259" key="1">
    <source>
        <dbReference type="PROSITE" id="PS51766"/>
    </source>
</evidence>
<protein>
    <recommendedName>
        <fullName evidence="1">Dockerin domain-containing protein</fullName>
    </recommendedName>
</protein>
<organism evidence="2 3">
    <name type="scientific">Ruminococcus albus</name>
    <dbReference type="NCBI Taxonomy" id="1264"/>
    <lineage>
        <taxon>Bacteria</taxon>
        <taxon>Bacillati</taxon>
        <taxon>Bacillota</taxon>
        <taxon>Clostridia</taxon>
        <taxon>Eubacteriales</taxon>
        <taxon>Oscillospiraceae</taxon>
        <taxon>Ruminococcus</taxon>
    </lineage>
</organism>
<feature type="non-terminal residue" evidence="2">
    <location>
        <position position="1"/>
    </location>
</feature>
<dbReference type="InterPro" id="IPR018247">
    <property type="entry name" value="EF_Hand_1_Ca_BS"/>
</dbReference>
<dbReference type="SUPFAM" id="SSF63446">
    <property type="entry name" value="Type I dockerin domain"/>
    <property type="match status" value="1"/>
</dbReference>
<feature type="domain" description="Dockerin" evidence="1">
    <location>
        <begin position="112"/>
        <end position="178"/>
    </location>
</feature>
<dbReference type="CDD" id="cd14256">
    <property type="entry name" value="Dockerin_I"/>
    <property type="match status" value="1"/>
</dbReference>
<dbReference type="InterPro" id="IPR016134">
    <property type="entry name" value="Dockerin_dom"/>
</dbReference>
<dbReference type="PROSITE" id="PS00018">
    <property type="entry name" value="EF_HAND_1"/>
    <property type="match status" value="1"/>
</dbReference>
<dbReference type="Gene3D" id="1.10.1330.10">
    <property type="entry name" value="Dockerin domain"/>
    <property type="match status" value="1"/>
</dbReference>
<gene>
    <name evidence="2" type="ORF">SAMN02910406_03858</name>
</gene>
<accession>A0A1I1S723</accession>
<dbReference type="InterPro" id="IPR002105">
    <property type="entry name" value="Dockerin_1_rpt"/>
</dbReference>
<dbReference type="RefSeq" id="WP_242940917.1">
    <property type="nucleotide sequence ID" value="NZ_FOKQ01000087.1"/>
</dbReference>
<dbReference type="Proteomes" id="UP000182192">
    <property type="component" value="Unassembled WGS sequence"/>
</dbReference>
<dbReference type="InterPro" id="IPR036439">
    <property type="entry name" value="Dockerin_dom_sf"/>
</dbReference>
<dbReference type="GO" id="GO:0004553">
    <property type="term" value="F:hydrolase activity, hydrolyzing O-glycosyl compounds"/>
    <property type="evidence" value="ECO:0007669"/>
    <property type="project" value="InterPro"/>
</dbReference>
<dbReference type="AlphaFoldDB" id="A0A1I1S723"/>
<reference evidence="2 3" key="1">
    <citation type="submission" date="2016-10" db="EMBL/GenBank/DDBJ databases">
        <authorList>
            <person name="de Groot N.N."/>
        </authorList>
    </citation>
    <scope>NUCLEOTIDE SEQUENCE [LARGE SCALE GENOMIC DNA]</scope>
    <source>
        <strain evidence="2 3">AR67</strain>
    </source>
</reference>
<proteinExistence type="predicted"/>
<dbReference type="Pfam" id="PF00404">
    <property type="entry name" value="Dockerin_1"/>
    <property type="match status" value="1"/>
</dbReference>
<dbReference type="GO" id="GO:0000272">
    <property type="term" value="P:polysaccharide catabolic process"/>
    <property type="evidence" value="ECO:0007669"/>
    <property type="project" value="InterPro"/>
</dbReference>
<dbReference type="EMBL" id="FOKQ01000087">
    <property type="protein sequence ID" value="SFD42319.1"/>
    <property type="molecule type" value="Genomic_DNA"/>
</dbReference>
<evidence type="ECO:0000313" key="2">
    <source>
        <dbReference type="EMBL" id="SFD42319.1"/>
    </source>
</evidence>
<name>A0A1I1S723_RUMAL</name>
<sequence length="178" mass="19160">GTWAWEDPATTSVGNAGEQTFKAVFTPTNTNYNTVEQDVTVNVAKADPTPDEVTDLTAVTRNTLADVKLPAGWTWNDDTLSVGDVGNNTFAATYTPEDTDNYNTLRRDLTVTVTLLGDVNFDGKINVTDIVKVAAHVKGKKLLDKTAARAADVNNDGKINITDIIIIAAHVKGKELLK</sequence>